<evidence type="ECO:0000313" key="2">
    <source>
        <dbReference type="EMBL" id="VCU53153.1"/>
    </source>
</evidence>
<dbReference type="AlphaFoldDB" id="A0A3P4AT88"/>
<reference evidence="2 3" key="1">
    <citation type="submission" date="2018-10" db="EMBL/GenBank/DDBJ databases">
        <authorList>
            <person name="Peiro R."/>
            <person name="Begona"/>
            <person name="Cbmso G."/>
            <person name="Lopez M."/>
            <person name="Gonzalez S."/>
            <person name="Sacristan E."/>
            <person name="Castillo E."/>
        </authorList>
    </citation>
    <scope>NUCLEOTIDE SEQUENCE [LARGE SCALE GENOMIC DNA]</scope>
    <source>
        <strain evidence="2">TTHNAR1</strain>
    </source>
</reference>
<sequence>MPWRPVGHGVEALYLATPLGRRVGYGVYVYRYRWLLVDTGPPKARPFAPEAEGALLTHAHEDHAGGASRLGLPVYGSALTAALVAAPKPLRLYRRLVWGNPRPARVEVAERVGPLHLLPTPGHAPDHVALYDPGAGLLFGGDLFLGVRASLATPGFDLQALLQSLRRVLALKPRAFFCAHAGALQAPLEALQAKLDFLERKREEALRLKARGLTPKEALQRLFGGESPLALLSGGEMSRLAFVEALMMES</sequence>
<accession>A0A3P4AT88</accession>
<name>A0A3P4AT88_THETH</name>
<gene>
    <name evidence="2" type="primary">gloB</name>
    <name evidence="2" type="ORF">TTHN1_00914</name>
</gene>
<dbReference type="EMBL" id="LR027517">
    <property type="protein sequence ID" value="VCU53153.1"/>
    <property type="molecule type" value="Genomic_DNA"/>
</dbReference>
<dbReference type="SUPFAM" id="SSF56281">
    <property type="entry name" value="Metallo-hydrolase/oxidoreductase"/>
    <property type="match status" value="1"/>
</dbReference>
<keyword evidence="2" id="KW-0378">Hydrolase</keyword>
<organism evidence="2 3">
    <name type="scientific">Thermus thermophilus</name>
    <dbReference type="NCBI Taxonomy" id="274"/>
    <lineage>
        <taxon>Bacteria</taxon>
        <taxon>Thermotogati</taxon>
        <taxon>Deinococcota</taxon>
        <taxon>Deinococci</taxon>
        <taxon>Thermales</taxon>
        <taxon>Thermaceae</taxon>
        <taxon>Thermus</taxon>
    </lineage>
</organism>
<protein>
    <submittedName>
        <fullName evidence="2">Hydroxyacylglutathione hydrolase</fullName>
    </submittedName>
</protein>
<dbReference type="Pfam" id="PF00753">
    <property type="entry name" value="Lactamase_B"/>
    <property type="match status" value="1"/>
</dbReference>
<dbReference type="Gene3D" id="3.60.15.10">
    <property type="entry name" value="Ribonuclease Z/Hydroxyacylglutathione hydrolase-like"/>
    <property type="match status" value="1"/>
</dbReference>
<dbReference type="Proteomes" id="UP000279841">
    <property type="component" value="Chromosome"/>
</dbReference>
<dbReference type="RefSeq" id="WP_124104624.1">
    <property type="nucleotide sequence ID" value="NZ_LR027517.1"/>
</dbReference>
<proteinExistence type="predicted"/>
<feature type="domain" description="Metallo-beta-lactamase" evidence="1">
    <location>
        <begin position="24"/>
        <end position="180"/>
    </location>
</feature>
<dbReference type="GO" id="GO:0016787">
    <property type="term" value="F:hydrolase activity"/>
    <property type="evidence" value="ECO:0007669"/>
    <property type="project" value="UniProtKB-KW"/>
</dbReference>
<evidence type="ECO:0000313" key="3">
    <source>
        <dbReference type="Proteomes" id="UP000279841"/>
    </source>
</evidence>
<dbReference type="InterPro" id="IPR001279">
    <property type="entry name" value="Metallo-B-lactamas"/>
</dbReference>
<dbReference type="InterPro" id="IPR050855">
    <property type="entry name" value="NDM-1-like"/>
</dbReference>
<dbReference type="SMART" id="SM00849">
    <property type="entry name" value="Lactamase_B"/>
    <property type="match status" value="1"/>
</dbReference>
<dbReference type="PANTHER" id="PTHR42951">
    <property type="entry name" value="METALLO-BETA-LACTAMASE DOMAIN-CONTAINING"/>
    <property type="match status" value="1"/>
</dbReference>
<evidence type="ECO:0000259" key="1">
    <source>
        <dbReference type="SMART" id="SM00849"/>
    </source>
</evidence>
<dbReference type="InterPro" id="IPR036866">
    <property type="entry name" value="RibonucZ/Hydroxyglut_hydro"/>
</dbReference>